<dbReference type="AlphaFoldDB" id="A0A7H2BI09"/>
<dbReference type="InterPro" id="IPR020084">
    <property type="entry name" value="NUDIX_hydrolase_CS"/>
</dbReference>
<dbReference type="GO" id="GO:0006281">
    <property type="term" value="P:DNA repair"/>
    <property type="evidence" value="ECO:0007669"/>
    <property type="project" value="UniProtKB-KW"/>
</dbReference>
<keyword evidence="6" id="KW-0227">DNA damage</keyword>
<dbReference type="PANTHER" id="PTHR47707:SF1">
    <property type="entry name" value="NUDIX HYDROLASE FAMILY PROTEIN"/>
    <property type="match status" value="1"/>
</dbReference>
<name>A0A7H2BI09_9MICC</name>
<reference evidence="14 15" key="1">
    <citation type="submission" date="2020-09" db="EMBL/GenBank/DDBJ databases">
        <title>Investigation of environmental microbe.</title>
        <authorList>
            <person name="Ou Y."/>
            <person name="Kang Q."/>
        </authorList>
    </citation>
    <scope>NUCLEOTIDE SEQUENCE [LARGE SCALE GENOMIC DNA]</scope>
    <source>
        <strain evidence="14 15">KJZ-9</strain>
    </source>
</reference>
<dbReference type="GO" id="GO:0044716">
    <property type="term" value="F:8-oxo-GDP phosphatase activity"/>
    <property type="evidence" value="ECO:0007669"/>
    <property type="project" value="TreeGrafter"/>
</dbReference>
<gene>
    <name evidence="14" type="ORF">IDM48_07810</name>
</gene>
<protein>
    <recommendedName>
        <fullName evidence="11">8-oxo-dGTP diphosphatase</fullName>
        <ecNumber evidence="11">3.6.1.55</ecNumber>
    </recommendedName>
</protein>
<dbReference type="SUPFAM" id="SSF55811">
    <property type="entry name" value="Nudix"/>
    <property type="match status" value="1"/>
</dbReference>
<dbReference type="GO" id="GO:0008413">
    <property type="term" value="F:8-oxo-7,8-dihydroguanosine triphosphate pyrophosphatase activity"/>
    <property type="evidence" value="ECO:0007669"/>
    <property type="project" value="TreeGrafter"/>
</dbReference>
<evidence type="ECO:0000259" key="13">
    <source>
        <dbReference type="PROSITE" id="PS51462"/>
    </source>
</evidence>
<evidence type="ECO:0000256" key="5">
    <source>
        <dbReference type="ARBA" id="ARBA00022723"/>
    </source>
</evidence>
<comment type="catalytic activity">
    <reaction evidence="10">
        <text>8-oxo-dGTP + H2O = 8-oxo-dGMP + diphosphate + H(+)</text>
        <dbReference type="Rhea" id="RHEA:31575"/>
        <dbReference type="ChEBI" id="CHEBI:15377"/>
        <dbReference type="ChEBI" id="CHEBI:15378"/>
        <dbReference type="ChEBI" id="CHEBI:33019"/>
        <dbReference type="ChEBI" id="CHEBI:63224"/>
        <dbReference type="ChEBI" id="CHEBI:77896"/>
        <dbReference type="EC" id="3.6.1.55"/>
    </reaction>
</comment>
<dbReference type="Pfam" id="PF00293">
    <property type="entry name" value="NUDIX"/>
    <property type="match status" value="1"/>
</dbReference>
<evidence type="ECO:0000256" key="1">
    <source>
        <dbReference type="ARBA" id="ARBA00001946"/>
    </source>
</evidence>
<comment type="similarity">
    <text evidence="2 12">Belongs to the Nudix hydrolase family.</text>
</comment>
<dbReference type="EC" id="3.6.1.55" evidence="11"/>
<keyword evidence="9" id="KW-0234">DNA repair</keyword>
<evidence type="ECO:0000256" key="11">
    <source>
        <dbReference type="ARBA" id="ARBA00038905"/>
    </source>
</evidence>
<dbReference type="InterPro" id="IPR015797">
    <property type="entry name" value="NUDIX_hydrolase-like_dom_sf"/>
</dbReference>
<evidence type="ECO:0000256" key="3">
    <source>
        <dbReference type="ARBA" id="ARBA00022457"/>
    </source>
</evidence>
<dbReference type="Gene3D" id="3.90.79.10">
    <property type="entry name" value="Nucleoside Triphosphate Pyrophosphohydrolase"/>
    <property type="match status" value="1"/>
</dbReference>
<dbReference type="GO" id="GO:0046872">
    <property type="term" value="F:metal ion binding"/>
    <property type="evidence" value="ECO:0007669"/>
    <property type="project" value="UniProtKB-KW"/>
</dbReference>
<dbReference type="PRINTS" id="PR00502">
    <property type="entry name" value="NUDIXFAMILY"/>
</dbReference>
<dbReference type="GO" id="GO:0035539">
    <property type="term" value="F:8-oxo-7,8-dihydrodeoxyguanosine triphosphate pyrophosphatase activity"/>
    <property type="evidence" value="ECO:0007669"/>
    <property type="project" value="UniProtKB-EC"/>
</dbReference>
<dbReference type="InterPro" id="IPR000086">
    <property type="entry name" value="NUDIX_hydrolase_dom"/>
</dbReference>
<proteinExistence type="inferred from homology"/>
<keyword evidence="15" id="KW-1185">Reference proteome</keyword>
<evidence type="ECO:0000256" key="8">
    <source>
        <dbReference type="ARBA" id="ARBA00022842"/>
    </source>
</evidence>
<dbReference type="GO" id="GO:0006260">
    <property type="term" value="P:DNA replication"/>
    <property type="evidence" value="ECO:0007669"/>
    <property type="project" value="UniProtKB-KW"/>
</dbReference>
<dbReference type="PROSITE" id="PS51462">
    <property type="entry name" value="NUDIX"/>
    <property type="match status" value="1"/>
</dbReference>
<evidence type="ECO:0000256" key="4">
    <source>
        <dbReference type="ARBA" id="ARBA00022705"/>
    </source>
</evidence>
<keyword evidence="3" id="KW-0515">Mutator protein</keyword>
<keyword evidence="7 12" id="KW-0378">Hydrolase</keyword>
<evidence type="ECO:0000256" key="9">
    <source>
        <dbReference type="ARBA" id="ARBA00023204"/>
    </source>
</evidence>
<evidence type="ECO:0000313" key="15">
    <source>
        <dbReference type="Proteomes" id="UP000516421"/>
    </source>
</evidence>
<dbReference type="RefSeq" id="WP_190616839.1">
    <property type="nucleotide sequence ID" value="NZ_CP061538.1"/>
</dbReference>
<comment type="cofactor">
    <cofactor evidence="1">
        <name>Mg(2+)</name>
        <dbReference type="ChEBI" id="CHEBI:18420"/>
    </cofactor>
</comment>
<dbReference type="InterPro" id="IPR020476">
    <property type="entry name" value="Nudix_hydrolase"/>
</dbReference>
<dbReference type="CDD" id="cd03425">
    <property type="entry name" value="NUDIX_MutT_NudA_like"/>
    <property type="match status" value="1"/>
</dbReference>
<evidence type="ECO:0000256" key="7">
    <source>
        <dbReference type="ARBA" id="ARBA00022801"/>
    </source>
</evidence>
<keyword evidence="5" id="KW-0479">Metal-binding</keyword>
<feature type="domain" description="Nudix hydrolase" evidence="13">
    <location>
        <begin position="11"/>
        <end position="146"/>
    </location>
</feature>
<sequence>MSDYPTESSDFAVQVVGAAIVDSLDGPRQILVARRSAPEALAGLWEFPGGKVEPEETCEQALQRELSEELGIESILGQEISGPLMQGWQLNDRAAMRVWTSEISAGNPQPLQDHSELRWVNLDETLLELDWIPADFPIVQTLLETL</sequence>
<evidence type="ECO:0000256" key="6">
    <source>
        <dbReference type="ARBA" id="ARBA00022763"/>
    </source>
</evidence>
<evidence type="ECO:0000256" key="10">
    <source>
        <dbReference type="ARBA" id="ARBA00035861"/>
    </source>
</evidence>
<evidence type="ECO:0000313" key="14">
    <source>
        <dbReference type="EMBL" id="QNV39305.1"/>
    </source>
</evidence>
<dbReference type="Proteomes" id="UP000516421">
    <property type="component" value="Chromosome"/>
</dbReference>
<keyword evidence="8" id="KW-0460">Magnesium</keyword>
<dbReference type="PROSITE" id="PS00893">
    <property type="entry name" value="NUDIX_BOX"/>
    <property type="match status" value="1"/>
</dbReference>
<dbReference type="PANTHER" id="PTHR47707">
    <property type="entry name" value="8-OXO-DGTP DIPHOSPHATASE"/>
    <property type="match status" value="1"/>
</dbReference>
<dbReference type="GO" id="GO:0044715">
    <property type="term" value="F:8-oxo-dGDP phosphatase activity"/>
    <property type="evidence" value="ECO:0007669"/>
    <property type="project" value="TreeGrafter"/>
</dbReference>
<evidence type="ECO:0000256" key="2">
    <source>
        <dbReference type="ARBA" id="ARBA00005582"/>
    </source>
</evidence>
<organism evidence="14 15">
    <name type="scientific">Rothia amarae</name>
    <dbReference type="NCBI Taxonomy" id="169480"/>
    <lineage>
        <taxon>Bacteria</taxon>
        <taxon>Bacillati</taxon>
        <taxon>Actinomycetota</taxon>
        <taxon>Actinomycetes</taxon>
        <taxon>Micrococcales</taxon>
        <taxon>Micrococcaceae</taxon>
        <taxon>Rothia</taxon>
    </lineage>
</organism>
<dbReference type="KEGG" id="rama:IDM48_07810"/>
<keyword evidence="4" id="KW-0235">DNA replication</keyword>
<accession>A0A7H2BI09</accession>
<dbReference type="InterPro" id="IPR047127">
    <property type="entry name" value="MutT-like"/>
</dbReference>
<dbReference type="EMBL" id="CP061538">
    <property type="protein sequence ID" value="QNV39305.1"/>
    <property type="molecule type" value="Genomic_DNA"/>
</dbReference>
<evidence type="ECO:0000256" key="12">
    <source>
        <dbReference type="RuleBase" id="RU003476"/>
    </source>
</evidence>